<dbReference type="PATRIC" id="fig|396597.7.peg.5818"/>
<protein>
    <submittedName>
        <fullName evidence="4">Two component transcriptional regulator, LuxR family</fullName>
    </submittedName>
</protein>
<dbReference type="InterPro" id="IPR039420">
    <property type="entry name" value="WalR-like"/>
</dbReference>
<dbReference type="SUPFAM" id="SSF52172">
    <property type="entry name" value="CheY-like"/>
    <property type="match status" value="1"/>
</dbReference>
<dbReference type="CDD" id="cd17535">
    <property type="entry name" value="REC_NarL-like"/>
    <property type="match status" value="1"/>
</dbReference>
<evidence type="ECO:0000313" key="5">
    <source>
        <dbReference type="Proteomes" id="UP000004814"/>
    </source>
</evidence>
<accession>B1T3D0</accession>
<dbReference type="SMART" id="SM00421">
    <property type="entry name" value="HTH_LUXR"/>
    <property type="match status" value="1"/>
</dbReference>
<dbReference type="GO" id="GO:0006355">
    <property type="term" value="P:regulation of DNA-templated transcription"/>
    <property type="evidence" value="ECO:0007669"/>
    <property type="project" value="InterPro"/>
</dbReference>
<dbReference type="PRINTS" id="PR00038">
    <property type="entry name" value="HTHLUXR"/>
</dbReference>
<evidence type="ECO:0000259" key="3">
    <source>
        <dbReference type="PROSITE" id="PS50043"/>
    </source>
</evidence>
<dbReference type="Pfam" id="PF00072">
    <property type="entry name" value="Response_reg"/>
    <property type="match status" value="1"/>
</dbReference>
<evidence type="ECO:0000256" key="1">
    <source>
        <dbReference type="ARBA" id="ARBA00022553"/>
    </source>
</evidence>
<gene>
    <name evidence="4" type="ORF">BamMEX5DRAFT_2296</name>
</gene>
<organism evidence="4 5">
    <name type="scientific">Burkholderia ambifaria MEX-5</name>
    <dbReference type="NCBI Taxonomy" id="396597"/>
    <lineage>
        <taxon>Bacteria</taxon>
        <taxon>Pseudomonadati</taxon>
        <taxon>Pseudomonadota</taxon>
        <taxon>Betaproteobacteria</taxon>
        <taxon>Burkholderiales</taxon>
        <taxon>Burkholderiaceae</taxon>
        <taxon>Burkholderia</taxon>
        <taxon>Burkholderia cepacia complex</taxon>
    </lineage>
</organism>
<dbReference type="Pfam" id="PF00196">
    <property type="entry name" value="GerE"/>
    <property type="match status" value="1"/>
</dbReference>
<dbReference type="EMBL" id="ABLK01000057">
    <property type="protein sequence ID" value="EDT41900.1"/>
    <property type="molecule type" value="Genomic_DNA"/>
</dbReference>
<dbReference type="SUPFAM" id="SSF46894">
    <property type="entry name" value="C-terminal effector domain of the bipartite response regulators"/>
    <property type="match status" value="1"/>
</dbReference>
<dbReference type="InterPro" id="IPR001789">
    <property type="entry name" value="Sig_transdc_resp-reg_receiver"/>
</dbReference>
<comment type="caution">
    <text evidence="4">The sequence shown here is derived from an EMBL/GenBank/DDBJ whole genome shotgun (WGS) entry which is preliminary data.</text>
</comment>
<evidence type="ECO:0000313" key="4">
    <source>
        <dbReference type="EMBL" id="EDT41900.1"/>
    </source>
</evidence>
<feature type="domain" description="HTH luxR-type" evidence="3">
    <location>
        <begin position="149"/>
        <end position="214"/>
    </location>
</feature>
<dbReference type="AlphaFoldDB" id="B1T3D0"/>
<dbReference type="GO" id="GO:0003677">
    <property type="term" value="F:DNA binding"/>
    <property type="evidence" value="ECO:0007669"/>
    <property type="project" value="UniProtKB-KW"/>
</dbReference>
<reference evidence="4 5" key="1">
    <citation type="submission" date="2008-03" db="EMBL/GenBank/DDBJ databases">
        <title>Sequencing of the draft genome and assembly of Burkholderia ambifaria MEX-5.</title>
        <authorList>
            <consortium name="US DOE Joint Genome Institute (JGI-PGF)"/>
            <person name="Copeland A."/>
            <person name="Lucas S."/>
            <person name="Lapidus A."/>
            <person name="Glavina del Rio T."/>
            <person name="Dalin E."/>
            <person name="Tice H."/>
            <person name="Bruce D."/>
            <person name="Goodwin L."/>
            <person name="Pitluck S."/>
            <person name="Larimer F."/>
            <person name="Land M.L."/>
            <person name="Hauser L."/>
            <person name="Tiedje J."/>
            <person name="Richardson P."/>
        </authorList>
    </citation>
    <scope>NUCLEOTIDE SEQUENCE [LARGE SCALE GENOMIC DNA]</scope>
    <source>
        <strain evidence="4 5">MEX-5</strain>
    </source>
</reference>
<proteinExistence type="predicted"/>
<keyword evidence="2" id="KW-0238">DNA-binding</keyword>
<dbReference type="PANTHER" id="PTHR43214">
    <property type="entry name" value="TWO-COMPONENT RESPONSE REGULATOR"/>
    <property type="match status" value="1"/>
</dbReference>
<dbReference type="InterPro" id="IPR016032">
    <property type="entry name" value="Sig_transdc_resp-reg_C-effctor"/>
</dbReference>
<dbReference type="GO" id="GO:0000160">
    <property type="term" value="P:phosphorelay signal transduction system"/>
    <property type="evidence" value="ECO:0007669"/>
    <property type="project" value="InterPro"/>
</dbReference>
<dbReference type="InterPro" id="IPR058245">
    <property type="entry name" value="NreC/VraR/RcsB-like_REC"/>
</dbReference>
<dbReference type="InterPro" id="IPR000792">
    <property type="entry name" value="Tscrpt_reg_LuxR_C"/>
</dbReference>
<dbReference type="PANTHER" id="PTHR43214:SF17">
    <property type="entry name" value="TRANSCRIPTIONAL REGULATORY PROTEIN RCSB"/>
    <property type="match status" value="1"/>
</dbReference>
<dbReference type="InterPro" id="IPR011006">
    <property type="entry name" value="CheY-like_superfamily"/>
</dbReference>
<sequence>MKRISVGIADNQPIVVHGIRSILASYHDIEIRFLATNLSEMFGFLACEQIDVLLTNDRFDGDILPDGVRMLARIQRDAPDTKVLIFGAHEKTYVISHLISSGAAGFVGRSKECFSDLGLAIRHVATQRIPYLPPSIANSLLYFSLTKRHHLSIELLSEKEMAVATLIRDGLSIAEISKRLCRSPKTISNQKNSAIKKLGVRNDVELAKALGDYFDPQHHLPPHVRI</sequence>
<evidence type="ECO:0000256" key="2">
    <source>
        <dbReference type="ARBA" id="ARBA00023125"/>
    </source>
</evidence>
<dbReference type="PROSITE" id="PS50043">
    <property type="entry name" value="HTH_LUXR_2"/>
    <property type="match status" value="1"/>
</dbReference>
<dbReference type="CDD" id="cd06170">
    <property type="entry name" value="LuxR_C_like"/>
    <property type="match status" value="1"/>
</dbReference>
<dbReference type="Proteomes" id="UP000004814">
    <property type="component" value="Unassembled WGS sequence"/>
</dbReference>
<dbReference type="Gene3D" id="3.40.50.2300">
    <property type="match status" value="1"/>
</dbReference>
<keyword evidence="1" id="KW-0597">Phosphoprotein</keyword>
<name>B1T3D0_9BURK</name>